<feature type="region of interest" description="Disordered" evidence="6">
    <location>
        <begin position="1"/>
        <end position="100"/>
    </location>
</feature>
<feature type="binding site" evidence="5">
    <location>
        <position position="720"/>
    </location>
    <ligand>
        <name>ATP</name>
        <dbReference type="ChEBI" id="CHEBI:30616"/>
    </ligand>
</feature>
<dbReference type="SMART" id="SM00220">
    <property type="entry name" value="S_TKc"/>
    <property type="match status" value="1"/>
</dbReference>
<feature type="region of interest" description="Disordered" evidence="6">
    <location>
        <begin position="443"/>
        <end position="464"/>
    </location>
</feature>
<feature type="compositionally biased region" description="Acidic residues" evidence="6">
    <location>
        <begin position="259"/>
        <end position="300"/>
    </location>
</feature>
<keyword evidence="4 5" id="KW-0067">ATP-binding</keyword>
<dbReference type="PROSITE" id="PS50011">
    <property type="entry name" value="PROTEIN_KINASE_DOM"/>
    <property type="match status" value="1"/>
</dbReference>
<dbReference type="AlphaFoldDB" id="A0A836HRB7"/>
<evidence type="ECO:0000259" key="7">
    <source>
        <dbReference type="PROSITE" id="PS50011"/>
    </source>
</evidence>
<dbReference type="GeneID" id="92515494"/>
<dbReference type="SUPFAM" id="SSF56112">
    <property type="entry name" value="Protein kinase-like (PK-like)"/>
    <property type="match status" value="1"/>
</dbReference>
<dbReference type="PROSITE" id="PS00107">
    <property type="entry name" value="PROTEIN_KINASE_ATP"/>
    <property type="match status" value="1"/>
</dbReference>
<reference evidence="8 9" key="1">
    <citation type="submission" date="2021-03" db="EMBL/GenBank/DDBJ databases">
        <title>Leishmania (Mundinia) martiniquensis Genome sequencing and assembly.</title>
        <authorList>
            <person name="Almutairi H."/>
            <person name="Gatherer D."/>
        </authorList>
    </citation>
    <scope>NUCLEOTIDE SEQUENCE [LARGE SCALE GENOMIC DNA]</scope>
    <source>
        <strain evidence="8">LSCM1</strain>
    </source>
</reference>
<keyword evidence="1" id="KW-0808">Transferase</keyword>
<evidence type="ECO:0000256" key="3">
    <source>
        <dbReference type="ARBA" id="ARBA00022777"/>
    </source>
</evidence>
<dbReference type="InterPro" id="IPR050538">
    <property type="entry name" value="MAP_kinase_kinase_kinase"/>
</dbReference>
<dbReference type="InterPro" id="IPR008271">
    <property type="entry name" value="Ser/Thr_kinase_AS"/>
</dbReference>
<organism evidence="8 9">
    <name type="scientific">Leishmania martiniquensis</name>
    <dbReference type="NCBI Taxonomy" id="1580590"/>
    <lineage>
        <taxon>Eukaryota</taxon>
        <taxon>Discoba</taxon>
        <taxon>Euglenozoa</taxon>
        <taxon>Kinetoplastea</taxon>
        <taxon>Metakinetoplastina</taxon>
        <taxon>Trypanosomatida</taxon>
        <taxon>Trypanosomatidae</taxon>
        <taxon>Leishmaniinae</taxon>
        <taxon>Leishmania</taxon>
    </lineage>
</organism>
<evidence type="ECO:0000256" key="5">
    <source>
        <dbReference type="PROSITE-ProRule" id="PRU10141"/>
    </source>
</evidence>
<name>A0A836HRB7_9TRYP</name>
<dbReference type="GO" id="GO:0004672">
    <property type="term" value="F:protein kinase activity"/>
    <property type="evidence" value="ECO:0007669"/>
    <property type="project" value="InterPro"/>
</dbReference>
<protein>
    <recommendedName>
        <fullName evidence="7">Protein kinase domain-containing protein</fullName>
    </recommendedName>
</protein>
<keyword evidence="2 5" id="KW-0547">Nucleotide-binding</keyword>
<feature type="compositionally biased region" description="Basic and acidic residues" evidence="6">
    <location>
        <begin position="60"/>
        <end position="71"/>
    </location>
</feature>
<evidence type="ECO:0000256" key="4">
    <source>
        <dbReference type="ARBA" id="ARBA00022840"/>
    </source>
</evidence>
<evidence type="ECO:0000313" key="8">
    <source>
        <dbReference type="EMBL" id="KAG5481510.1"/>
    </source>
</evidence>
<evidence type="ECO:0000256" key="6">
    <source>
        <dbReference type="SAM" id="MobiDB-lite"/>
    </source>
</evidence>
<dbReference type="GO" id="GO:0005524">
    <property type="term" value="F:ATP binding"/>
    <property type="evidence" value="ECO:0007669"/>
    <property type="project" value="UniProtKB-UniRule"/>
</dbReference>
<keyword evidence="9" id="KW-1185">Reference proteome</keyword>
<keyword evidence="3" id="KW-0418">Kinase</keyword>
<dbReference type="InterPro" id="IPR011009">
    <property type="entry name" value="Kinase-like_dom_sf"/>
</dbReference>
<dbReference type="KEGG" id="lmat:92515494"/>
<dbReference type="Proteomes" id="UP000673552">
    <property type="component" value="Chromosome 17"/>
</dbReference>
<feature type="compositionally biased region" description="Polar residues" evidence="6">
    <location>
        <begin position="1"/>
        <end position="21"/>
    </location>
</feature>
<proteinExistence type="predicted"/>
<dbReference type="OrthoDB" id="266718at2759"/>
<feature type="compositionally biased region" description="Polar residues" evidence="6">
    <location>
        <begin position="166"/>
        <end position="181"/>
    </location>
</feature>
<sequence>MHSTCASPSAQTTTPEISSSKVGLAPGRRANAGRRSLAAPATKKSGKRSSVGHHLPALLSDRDRGRDDGRQPKGGTPDLRSTTAPAAAHTFTVSIHSERSSGDVAAAVADALPALRSLAGVVSEAQHGAHSPLRSALQKTWSRTDPRHFPSRASASLIRTPEDRTSPQVCATASSSPTLTGETLHDKKRTGRAVTVAHTGSGDVIEARQAHSHALAGPLHSTAAQRAGGAEGSATAVIGRAAGELGRAPERRAAAQVAGEEDADETCSDDEEDDEEDSDEGSDDDNCEDGAASDEEDMDTDSSSANDGKDEEDNDASTASSSSGSSTISTSFGSRKPQRKTTPNGNEAKRDSTTAVRETTTQQIRAKVSREGDVNVKVIFADRSHHGFRRFVREVMSRFGFQKVTDFDMYCIDQCGDRVDIDTEEDFGQLLDAFTDAMMAGKESLKSTPRPNASPPSSSAAPHSHRCCCDQSASGCGMCAAGDEVGTSGHIHTRAMSLNAGQRQMSSFYAAKSFSAPLGQGATVALPGSAGGHLEDDGKSSGGVLRLYVRHSNAYYTEHRREFEQQRHFSLHPQGIGSDGGDGTHQQQLLSSSSFSVKGGLPVDRFASDRTSPGGAGSPFVRTMLTSTVNSADNGGGGAGSASCRYEYYATHGHCSDRPAASPESVSLQFNETLASNLANTFRLEETKLVDWRRMSVLGKGSFGTVYEGITQDGKMLAVKVQEFPLDYCEDAEAVRALKTEINLMRSLKHKNIVAYYGCQTRVLPAGNEQMEVFLELCHGGSLSSLRRKFLKAKEPFSISLVRSYTRQVLEGLAYLHAQSVVHRDIKCDNVLISAMGEAKLADFGCSKRLGPATLQAMSGARPPGEAPVAAAAAAPKQPEAAAARAAMYHTMVGSPFFMAPEVLQGEGSYTGAADVWSVGCLVLELLGREPWGITGTNIFQIMYRISKESGMPSGVPKKCPSMLLDFFERCFQRDARQRSTAEELLAHEWLTCPDHALEEVPLSPPSQRELSAE</sequence>
<dbReference type="Gene3D" id="3.30.200.20">
    <property type="entry name" value="Phosphorylase Kinase, domain 1"/>
    <property type="match status" value="1"/>
</dbReference>
<feature type="region of interest" description="Disordered" evidence="6">
    <location>
        <begin position="245"/>
        <end position="363"/>
    </location>
</feature>
<dbReference type="EMBL" id="JAFEUZ010000017">
    <property type="protein sequence ID" value="KAG5481510.1"/>
    <property type="molecule type" value="Genomic_DNA"/>
</dbReference>
<accession>A0A836HRB7</accession>
<dbReference type="PROSITE" id="PS00108">
    <property type="entry name" value="PROTEIN_KINASE_ST"/>
    <property type="match status" value="1"/>
</dbReference>
<feature type="compositionally biased region" description="Low complexity" evidence="6">
    <location>
        <begin position="316"/>
        <end position="334"/>
    </location>
</feature>
<dbReference type="InterPro" id="IPR017441">
    <property type="entry name" value="Protein_kinase_ATP_BS"/>
</dbReference>
<feature type="region of interest" description="Disordered" evidence="6">
    <location>
        <begin position="161"/>
        <end position="189"/>
    </location>
</feature>
<evidence type="ECO:0000313" key="9">
    <source>
        <dbReference type="Proteomes" id="UP000673552"/>
    </source>
</evidence>
<feature type="compositionally biased region" description="Low complexity" evidence="6">
    <location>
        <begin position="449"/>
        <end position="462"/>
    </location>
</feature>
<gene>
    <name evidence="8" type="ORF">LSCM1_05528</name>
</gene>
<dbReference type="InterPro" id="IPR000719">
    <property type="entry name" value="Prot_kinase_dom"/>
</dbReference>
<feature type="region of interest" description="Disordered" evidence="6">
    <location>
        <begin position="130"/>
        <end position="149"/>
    </location>
</feature>
<comment type="caution">
    <text evidence="8">The sequence shown here is derived from an EMBL/GenBank/DDBJ whole genome shotgun (WGS) entry which is preliminary data.</text>
</comment>
<dbReference type="PANTHER" id="PTHR48016">
    <property type="entry name" value="MAP KINASE KINASE KINASE SSK2-RELATED-RELATED"/>
    <property type="match status" value="1"/>
</dbReference>
<dbReference type="CDD" id="cd06606">
    <property type="entry name" value="STKc_MAPKKK"/>
    <property type="match status" value="1"/>
</dbReference>
<dbReference type="RefSeq" id="XP_067179617.1">
    <property type="nucleotide sequence ID" value="XM_067322982.1"/>
</dbReference>
<feature type="compositionally biased region" description="Polar residues" evidence="6">
    <location>
        <begin position="353"/>
        <end position="363"/>
    </location>
</feature>
<evidence type="ECO:0000256" key="1">
    <source>
        <dbReference type="ARBA" id="ARBA00022679"/>
    </source>
</evidence>
<dbReference type="Gene3D" id="1.10.510.10">
    <property type="entry name" value="Transferase(Phosphotransferase) domain 1"/>
    <property type="match status" value="1"/>
</dbReference>
<feature type="domain" description="Protein kinase" evidence="7">
    <location>
        <begin position="692"/>
        <end position="991"/>
    </location>
</feature>
<dbReference type="Pfam" id="PF00069">
    <property type="entry name" value="Pkinase"/>
    <property type="match status" value="1"/>
</dbReference>
<evidence type="ECO:0000256" key="2">
    <source>
        <dbReference type="ARBA" id="ARBA00022741"/>
    </source>
</evidence>